<evidence type="ECO:0000313" key="3">
    <source>
        <dbReference type="EMBL" id="KAF5899316.1"/>
    </source>
</evidence>
<proteinExistence type="predicted"/>
<dbReference type="Pfam" id="PF00781">
    <property type="entry name" value="DAGK_cat"/>
    <property type="match status" value="1"/>
</dbReference>
<dbReference type="Proteomes" id="UP000727407">
    <property type="component" value="Unassembled WGS sequence"/>
</dbReference>
<feature type="compositionally biased region" description="Basic and acidic residues" evidence="1">
    <location>
        <begin position="53"/>
        <end position="62"/>
    </location>
</feature>
<evidence type="ECO:0000256" key="1">
    <source>
        <dbReference type="SAM" id="MobiDB-lite"/>
    </source>
</evidence>
<gene>
    <name evidence="3" type="primary">cerkl</name>
    <name evidence="3" type="ORF">DAT39_010968</name>
</gene>
<dbReference type="InterPro" id="IPR017438">
    <property type="entry name" value="ATP-NAD_kinase_N"/>
</dbReference>
<dbReference type="InterPro" id="IPR045363">
    <property type="entry name" value="CERK_C"/>
</dbReference>
<evidence type="ECO:0000259" key="2">
    <source>
        <dbReference type="PROSITE" id="PS50146"/>
    </source>
</evidence>
<organism evidence="3 4">
    <name type="scientific">Clarias magur</name>
    <name type="common">Asian catfish</name>
    <name type="synonym">Macropteronotus magur</name>
    <dbReference type="NCBI Taxonomy" id="1594786"/>
    <lineage>
        <taxon>Eukaryota</taxon>
        <taxon>Metazoa</taxon>
        <taxon>Chordata</taxon>
        <taxon>Craniata</taxon>
        <taxon>Vertebrata</taxon>
        <taxon>Euteleostomi</taxon>
        <taxon>Actinopterygii</taxon>
        <taxon>Neopterygii</taxon>
        <taxon>Teleostei</taxon>
        <taxon>Ostariophysi</taxon>
        <taxon>Siluriformes</taxon>
        <taxon>Clariidae</taxon>
        <taxon>Clarias</taxon>
    </lineage>
</organism>
<dbReference type="PROSITE" id="PS50146">
    <property type="entry name" value="DAGK"/>
    <property type="match status" value="1"/>
</dbReference>
<feature type="domain" description="DAGKc" evidence="2">
    <location>
        <begin position="206"/>
        <end position="316"/>
    </location>
</feature>
<dbReference type="InterPro" id="IPR001206">
    <property type="entry name" value="Diacylglycerol_kinase_cat_dom"/>
</dbReference>
<dbReference type="Pfam" id="PF19280">
    <property type="entry name" value="CERK_C"/>
    <property type="match status" value="1"/>
</dbReference>
<reference evidence="3" key="1">
    <citation type="submission" date="2020-07" db="EMBL/GenBank/DDBJ databases">
        <title>Clarias magur genome sequencing, assembly and annotation.</title>
        <authorList>
            <person name="Kushwaha B."/>
            <person name="Kumar R."/>
            <person name="Das P."/>
            <person name="Joshi C.G."/>
            <person name="Kumar D."/>
            <person name="Nagpure N.S."/>
            <person name="Pandey M."/>
            <person name="Agarwal S."/>
            <person name="Srivastava S."/>
            <person name="Singh M."/>
            <person name="Sahoo L."/>
            <person name="Jayasankar P."/>
            <person name="Meher P.K."/>
            <person name="Koringa P.G."/>
            <person name="Iquebal M.A."/>
            <person name="Das S.P."/>
            <person name="Bit A."/>
            <person name="Patnaik S."/>
            <person name="Patel N."/>
            <person name="Shah T.M."/>
            <person name="Hinsu A."/>
            <person name="Jena J.K."/>
        </authorList>
    </citation>
    <scope>NUCLEOTIDE SEQUENCE</scope>
    <source>
        <strain evidence="3">CIFAMagur01</strain>
        <tissue evidence="3">Testis</tissue>
    </source>
</reference>
<comment type="caution">
    <text evidence="3">The sequence shown here is derived from an EMBL/GenBank/DDBJ whole genome shotgun (WGS) entry which is preliminary data.</text>
</comment>
<feature type="compositionally biased region" description="Basic residues" evidence="1">
    <location>
        <begin position="43"/>
        <end position="52"/>
    </location>
</feature>
<keyword evidence="4" id="KW-1185">Reference proteome</keyword>
<dbReference type="GO" id="GO:0016020">
    <property type="term" value="C:membrane"/>
    <property type="evidence" value="ECO:0007669"/>
    <property type="project" value="GOC"/>
</dbReference>
<dbReference type="Gene3D" id="3.40.50.10330">
    <property type="entry name" value="Probable inorganic polyphosphate/atp-NAD kinase, domain 1"/>
    <property type="match status" value="1"/>
</dbReference>
<sequence length="532" mass="58881">MFEPPKNSTTALHAWSESQEEVKERKKQLVAETPPLPGSSVTAKKKKRKKRRQEAQESEKRAVSAPPLLRPEEGDDAPPSEKSGNGSEPIVRGIFQIGKKSHDVILTATRVTWTRIQPEDPTVGEASQKKPVVDFVELKDVFAVKVKRRRSAGQHSGGTLLGITLFFCKRKGAKLKDDTIHLDNLSVDHCDIWFRHLKDILNGFKHRPKSLKVFINPISHKKEAYQIYRERVAPLFKLADIQTDVTVTESKGHALSILKECSLDEYDGVVCVGGDGSVAEVAQGLLLRAQTDAERDTHSTFTPVSAPLPLGVIPAGHRQPVDLCSVSSMGGLLRFGFCTMLGFGGQALAVAERLSWIPPTQRHELALITALAQLRPEDCEFSFIPSSPEESDHPQSDVQEDLVDIEDAEWQVRRGLYLSLTITSIPCLCAVAPKGLAPFTRLSNNSMALTAVANTSRSEFIKHLKRYSSSNNPFSFSFVEVQRVRAVKLRPCSHPDDEQCDAKHTPIIPSEGTLTWNVDGQLLETQGEVLIR</sequence>
<dbReference type="SUPFAM" id="SSF111331">
    <property type="entry name" value="NAD kinase/diacylglycerol kinase-like"/>
    <property type="match status" value="1"/>
</dbReference>
<keyword evidence="3" id="KW-0418">Kinase</keyword>
<dbReference type="GO" id="GO:0006665">
    <property type="term" value="P:sphingolipid metabolic process"/>
    <property type="evidence" value="ECO:0007669"/>
    <property type="project" value="TreeGrafter"/>
</dbReference>
<dbReference type="Pfam" id="PF25382">
    <property type="entry name" value="PH_CERK"/>
    <property type="match status" value="1"/>
</dbReference>
<dbReference type="AlphaFoldDB" id="A0A8J4U5H8"/>
<name>A0A8J4U5H8_CLAMG</name>
<feature type="region of interest" description="Disordered" evidence="1">
    <location>
        <begin position="1"/>
        <end position="89"/>
    </location>
</feature>
<feature type="non-terminal residue" evidence="3">
    <location>
        <position position="532"/>
    </location>
</feature>
<feature type="compositionally biased region" description="Basic and acidic residues" evidence="1">
    <location>
        <begin position="20"/>
        <end position="29"/>
    </location>
</feature>
<dbReference type="PANTHER" id="PTHR12358:SF26">
    <property type="entry name" value="CERAMIDE KINASE-LIKE PROTEIN"/>
    <property type="match status" value="1"/>
</dbReference>
<dbReference type="GO" id="GO:0001727">
    <property type="term" value="F:lipid kinase activity"/>
    <property type="evidence" value="ECO:0007669"/>
    <property type="project" value="TreeGrafter"/>
</dbReference>
<dbReference type="Gene3D" id="2.60.200.40">
    <property type="match status" value="1"/>
</dbReference>
<dbReference type="InterPro" id="IPR016064">
    <property type="entry name" value="NAD/diacylglycerol_kinase_sf"/>
</dbReference>
<evidence type="ECO:0000313" key="4">
    <source>
        <dbReference type="Proteomes" id="UP000727407"/>
    </source>
</evidence>
<dbReference type="InterPro" id="IPR057465">
    <property type="entry name" value="CERK_PH"/>
</dbReference>
<dbReference type="PANTHER" id="PTHR12358">
    <property type="entry name" value="SPHINGOSINE KINASE"/>
    <property type="match status" value="1"/>
</dbReference>
<dbReference type="EMBL" id="QNUK01000172">
    <property type="protein sequence ID" value="KAF5899316.1"/>
    <property type="molecule type" value="Genomic_DNA"/>
</dbReference>
<keyword evidence="3" id="KW-0808">Transferase</keyword>
<protein>
    <submittedName>
        <fullName evidence="3">Ceramide kinase-like protein</fullName>
    </submittedName>
</protein>
<accession>A0A8J4U5H8</accession>
<dbReference type="InterPro" id="IPR050187">
    <property type="entry name" value="Lipid_Phosphate_FormReg"/>
</dbReference>
<feature type="compositionally biased region" description="Polar residues" evidence="1">
    <location>
        <begin position="1"/>
        <end position="11"/>
    </location>
</feature>
<dbReference type="OrthoDB" id="3853857at2759"/>